<feature type="region of interest" description="Disordered" evidence="1">
    <location>
        <begin position="1"/>
        <end position="47"/>
    </location>
</feature>
<dbReference type="EMBL" id="CASHTH010001366">
    <property type="protein sequence ID" value="CAI8014487.1"/>
    <property type="molecule type" value="Genomic_DNA"/>
</dbReference>
<evidence type="ECO:0000313" key="2">
    <source>
        <dbReference type="EMBL" id="CAI8014487.1"/>
    </source>
</evidence>
<accession>A0AA35WI20</accession>
<evidence type="ECO:0000313" key="3">
    <source>
        <dbReference type="Proteomes" id="UP001174909"/>
    </source>
</evidence>
<sequence length="47" mass="5047">MGRWSSTRSTGRSSSSPETRGITSIRVSPPGRLLHQGPAEAARILKI</sequence>
<comment type="caution">
    <text evidence="2">The sequence shown here is derived from an EMBL/GenBank/DDBJ whole genome shotgun (WGS) entry which is preliminary data.</text>
</comment>
<evidence type="ECO:0000256" key="1">
    <source>
        <dbReference type="SAM" id="MobiDB-lite"/>
    </source>
</evidence>
<feature type="compositionally biased region" description="Low complexity" evidence="1">
    <location>
        <begin position="1"/>
        <end position="21"/>
    </location>
</feature>
<keyword evidence="3" id="KW-1185">Reference proteome</keyword>
<protein>
    <submittedName>
        <fullName evidence="2">Uncharacterized protein</fullName>
    </submittedName>
</protein>
<dbReference type="AlphaFoldDB" id="A0AA35WI20"/>
<gene>
    <name evidence="2" type="ORF">GBAR_LOCUS9040</name>
</gene>
<proteinExistence type="predicted"/>
<reference evidence="2" key="1">
    <citation type="submission" date="2023-03" db="EMBL/GenBank/DDBJ databases">
        <authorList>
            <person name="Steffen K."/>
            <person name="Cardenas P."/>
        </authorList>
    </citation>
    <scope>NUCLEOTIDE SEQUENCE</scope>
</reference>
<name>A0AA35WI20_GEOBA</name>
<dbReference type="Proteomes" id="UP001174909">
    <property type="component" value="Unassembled WGS sequence"/>
</dbReference>
<organism evidence="2 3">
    <name type="scientific">Geodia barretti</name>
    <name type="common">Barrett's horny sponge</name>
    <dbReference type="NCBI Taxonomy" id="519541"/>
    <lineage>
        <taxon>Eukaryota</taxon>
        <taxon>Metazoa</taxon>
        <taxon>Porifera</taxon>
        <taxon>Demospongiae</taxon>
        <taxon>Heteroscleromorpha</taxon>
        <taxon>Tetractinellida</taxon>
        <taxon>Astrophorina</taxon>
        <taxon>Geodiidae</taxon>
        <taxon>Geodia</taxon>
    </lineage>
</organism>